<dbReference type="CDD" id="cd07731">
    <property type="entry name" value="ComA-like_MBL-fold"/>
    <property type="match status" value="1"/>
</dbReference>
<dbReference type="AlphaFoldDB" id="A0A9D1NB71"/>
<dbReference type="InterPro" id="IPR001279">
    <property type="entry name" value="Metallo-B-lactamas"/>
</dbReference>
<sequence>MALVAVVLIAAIALAVWFFTAPDSFKATFPFFFAAEDAGTEAPPPESGIDVPSEDDTNPPDEDNTNPPSGNDTEPPLAHGEGELQVHFLDVGQGDSILILFPDGKDMLIDCGTTRGGSWEAVDEYMDDYVTDGQLDYLMLTHTDKDHVGYLPDVLEKYDVDTVFMPNVLSEPSGTQSSERLQAEIDALDQNKVGMFTDDDTVSSDIYAEFFIAALSEPDCNIYINVDSNENTNSVVITDNGLQEPTNPDTDATYRLTFYCPTQEYYDTTDFSDAKDINAVSPVGILEYNDFRLVFTGDSNEINEPIIAERIGKIDCDVLKVAHHGSESSSLDVFLNAVDCEYAVISCGEGNSHHHPRQVALDRLIAQDMTIYRTDNNGNIVLTVTDGDNFTFNTEKEASQEQNRDGWTDEEIKAEKEKD</sequence>
<reference evidence="3" key="1">
    <citation type="submission" date="2020-10" db="EMBL/GenBank/DDBJ databases">
        <authorList>
            <person name="Gilroy R."/>
        </authorList>
    </citation>
    <scope>NUCLEOTIDE SEQUENCE</scope>
    <source>
        <strain evidence="3">10406</strain>
    </source>
</reference>
<organism evidence="3 4">
    <name type="scientific">Candidatus Limadaptatus stercoripullorum</name>
    <dbReference type="NCBI Taxonomy" id="2840846"/>
    <lineage>
        <taxon>Bacteria</taxon>
        <taxon>Bacillati</taxon>
        <taxon>Bacillota</taxon>
        <taxon>Clostridia</taxon>
        <taxon>Eubacteriales</taxon>
        <taxon>Candidatus Limadaptatus</taxon>
    </lineage>
</organism>
<dbReference type="Proteomes" id="UP000886857">
    <property type="component" value="Unassembled WGS sequence"/>
</dbReference>
<dbReference type="Pfam" id="PF00753">
    <property type="entry name" value="Lactamase_B"/>
    <property type="match status" value="1"/>
</dbReference>
<accession>A0A9D1NB71</accession>
<protein>
    <submittedName>
        <fullName evidence="3">MBL fold metallo-hydrolase</fullName>
    </submittedName>
</protein>
<dbReference type="InterPro" id="IPR035681">
    <property type="entry name" value="ComA-like_MBL"/>
</dbReference>
<evidence type="ECO:0000313" key="3">
    <source>
        <dbReference type="EMBL" id="HIU99325.1"/>
    </source>
</evidence>
<feature type="domain" description="Metallo-beta-lactamase" evidence="2">
    <location>
        <begin position="90"/>
        <end position="172"/>
    </location>
</feature>
<dbReference type="Gene3D" id="3.60.15.10">
    <property type="entry name" value="Ribonuclease Z/Hydroxyacylglutathione hydrolase-like"/>
    <property type="match status" value="1"/>
</dbReference>
<reference evidence="3" key="2">
    <citation type="journal article" date="2021" name="PeerJ">
        <title>Extensive microbial diversity within the chicken gut microbiome revealed by metagenomics and culture.</title>
        <authorList>
            <person name="Gilroy R."/>
            <person name="Ravi A."/>
            <person name="Getino M."/>
            <person name="Pursley I."/>
            <person name="Horton D.L."/>
            <person name="Alikhan N.F."/>
            <person name="Baker D."/>
            <person name="Gharbi K."/>
            <person name="Hall N."/>
            <person name="Watson M."/>
            <person name="Adriaenssens E.M."/>
            <person name="Foster-Nyarko E."/>
            <person name="Jarju S."/>
            <person name="Secka A."/>
            <person name="Antonio M."/>
            <person name="Oren A."/>
            <person name="Chaudhuri R.R."/>
            <person name="La Ragione R."/>
            <person name="Hildebrand F."/>
            <person name="Pallen M.J."/>
        </authorList>
    </citation>
    <scope>NUCLEOTIDE SEQUENCE</scope>
    <source>
        <strain evidence="3">10406</strain>
    </source>
</reference>
<comment type="caution">
    <text evidence="3">The sequence shown here is derived from an EMBL/GenBank/DDBJ whole genome shotgun (WGS) entry which is preliminary data.</text>
</comment>
<evidence type="ECO:0000313" key="4">
    <source>
        <dbReference type="Proteomes" id="UP000886857"/>
    </source>
</evidence>
<dbReference type="SUPFAM" id="SSF56281">
    <property type="entry name" value="Metallo-hydrolase/oxidoreductase"/>
    <property type="match status" value="1"/>
</dbReference>
<proteinExistence type="predicted"/>
<dbReference type="PANTHER" id="PTHR30619:SF1">
    <property type="entry name" value="RECOMBINATION PROTEIN 2"/>
    <property type="match status" value="1"/>
</dbReference>
<feature type="region of interest" description="Disordered" evidence="1">
    <location>
        <begin position="39"/>
        <end position="79"/>
    </location>
</feature>
<dbReference type="InterPro" id="IPR052159">
    <property type="entry name" value="Competence_DNA_uptake"/>
</dbReference>
<feature type="region of interest" description="Disordered" evidence="1">
    <location>
        <begin position="395"/>
        <end position="419"/>
    </location>
</feature>
<dbReference type="InterPro" id="IPR036866">
    <property type="entry name" value="RibonucZ/Hydroxyglut_hydro"/>
</dbReference>
<dbReference type="PANTHER" id="PTHR30619">
    <property type="entry name" value="DNA INTERNALIZATION/COMPETENCE PROTEIN COMEC/REC2"/>
    <property type="match status" value="1"/>
</dbReference>
<feature type="compositionally biased region" description="Acidic residues" evidence="1">
    <location>
        <begin position="52"/>
        <end position="64"/>
    </location>
</feature>
<gene>
    <name evidence="3" type="ORF">IAC73_05745</name>
</gene>
<name>A0A9D1NB71_9FIRM</name>
<dbReference type="EMBL" id="DVOE01000087">
    <property type="protein sequence ID" value="HIU99325.1"/>
    <property type="molecule type" value="Genomic_DNA"/>
</dbReference>
<evidence type="ECO:0000256" key="1">
    <source>
        <dbReference type="SAM" id="MobiDB-lite"/>
    </source>
</evidence>
<evidence type="ECO:0000259" key="2">
    <source>
        <dbReference type="Pfam" id="PF00753"/>
    </source>
</evidence>